<name>A0A9P4LXR0_9PEZI</name>
<sequence>MADRDIATRAPEGDAQEIAEEPSHAPSMSAPKEHCTSDRPAPSGEVPTGETTKLNGVDVYIAKPSDYPHSPSKLLLLLTGGTGIQSTNNQLQADKFAKEGFLVIMPDQFGNDPAPNATFPPRTEHSSVIDQVKTGIAEFAKSALIDRWLAYHTPERVLPILHKVIEGVREEFADAIANGGGIYGVGYCFGARYILLLGGKHPDTVAWGQASSTEDVEAGVAEKGPEIKVGAIAHATMATKEELAAVVVPVTLVCAENDPLFPEETVTAGVQSLQKNSVEHEIKTYPNVPHGFAVVGDYPDDPKIMEQQKLAYEQMLNWLKTH</sequence>
<dbReference type="OrthoDB" id="1393670at2759"/>
<dbReference type="Proteomes" id="UP000799776">
    <property type="component" value="Unassembled WGS sequence"/>
</dbReference>
<comment type="caution">
    <text evidence="3">The sequence shown here is derived from an EMBL/GenBank/DDBJ whole genome shotgun (WGS) entry which is preliminary data.</text>
</comment>
<evidence type="ECO:0000256" key="1">
    <source>
        <dbReference type="SAM" id="MobiDB-lite"/>
    </source>
</evidence>
<organism evidence="3 4">
    <name type="scientific">Saccharata proteae CBS 121410</name>
    <dbReference type="NCBI Taxonomy" id="1314787"/>
    <lineage>
        <taxon>Eukaryota</taxon>
        <taxon>Fungi</taxon>
        <taxon>Dikarya</taxon>
        <taxon>Ascomycota</taxon>
        <taxon>Pezizomycotina</taxon>
        <taxon>Dothideomycetes</taxon>
        <taxon>Dothideomycetes incertae sedis</taxon>
        <taxon>Botryosphaeriales</taxon>
        <taxon>Saccharataceae</taxon>
        <taxon>Saccharata</taxon>
    </lineage>
</organism>
<dbReference type="EMBL" id="ML978716">
    <property type="protein sequence ID" value="KAF2088412.1"/>
    <property type="molecule type" value="Genomic_DNA"/>
</dbReference>
<keyword evidence="4" id="KW-1185">Reference proteome</keyword>
<evidence type="ECO:0000313" key="4">
    <source>
        <dbReference type="Proteomes" id="UP000799776"/>
    </source>
</evidence>
<evidence type="ECO:0000259" key="2">
    <source>
        <dbReference type="Pfam" id="PF01738"/>
    </source>
</evidence>
<reference evidence="3" key="1">
    <citation type="journal article" date="2020" name="Stud. Mycol.">
        <title>101 Dothideomycetes genomes: a test case for predicting lifestyles and emergence of pathogens.</title>
        <authorList>
            <person name="Haridas S."/>
            <person name="Albert R."/>
            <person name="Binder M."/>
            <person name="Bloem J."/>
            <person name="Labutti K."/>
            <person name="Salamov A."/>
            <person name="Andreopoulos B."/>
            <person name="Baker S."/>
            <person name="Barry K."/>
            <person name="Bills G."/>
            <person name="Bluhm B."/>
            <person name="Cannon C."/>
            <person name="Castanera R."/>
            <person name="Culley D."/>
            <person name="Daum C."/>
            <person name="Ezra D."/>
            <person name="Gonzalez J."/>
            <person name="Henrissat B."/>
            <person name="Kuo A."/>
            <person name="Liang C."/>
            <person name="Lipzen A."/>
            <person name="Lutzoni F."/>
            <person name="Magnuson J."/>
            <person name="Mondo S."/>
            <person name="Nolan M."/>
            <person name="Ohm R."/>
            <person name="Pangilinan J."/>
            <person name="Park H.-J."/>
            <person name="Ramirez L."/>
            <person name="Alfaro M."/>
            <person name="Sun H."/>
            <person name="Tritt A."/>
            <person name="Yoshinaga Y."/>
            <person name="Zwiers L.-H."/>
            <person name="Turgeon B."/>
            <person name="Goodwin S."/>
            <person name="Spatafora J."/>
            <person name="Crous P."/>
            <person name="Grigoriev I."/>
        </authorList>
    </citation>
    <scope>NUCLEOTIDE SEQUENCE</scope>
    <source>
        <strain evidence="3">CBS 121410</strain>
    </source>
</reference>
<protein>
    <submittedName>
        <fullName evidence="3">Dienelactone hydrolase family protein</fullName>
    </submittedName>
</protein>
<dbReference type="SUPFAM" id="SSF53474">
    <property type="entry name" value="alpha/beta-Hydrolases"/>
    <property type="match status" value="1"/>
</dbReference>
<feature type="domain" description="Dienelactone hydrolase" evidence="2">
    <location>
        <begin position="58"/>
        <end position="322"/>
    </location>
</feature>
<proteinExistence type="predicted"/>
<dbReference type="PANTHER" id="PTHR17630:SF80">
    <property type="entry name" value="DIENELACTONE HYDROLASE DOMAIN-CONTAINING PROTEIN"/>
    <property type="match status" value="1"/>
</dbReference>
<dbReference type="Pfam" id="PF01738">
    <property type="entry name" value="DLH"/>
    <property type="match status" value="1"/>
</dbReference>
<feature type="region of interest" description="Disordered" evidence="1">
    <location>
        <begin position="1"/>
        <end position="51"/>
    </location>
</feature>
<dbReference type="AlphaFoldDB" id="A0A9P4LXR0"/>
<accession>A0A9P4LXR0</accession>
<keyword evidence="3" id="KW-0378">Hydrolase</keyword>
<dbReference type="PANTHER" id="PTHR17630">
    <property type="entry name" value="DIENELACTONE HYDROLASE"/>
    <property type="match status" value="1"/>
</dbReference>
<dbReference type="InterPro" id="IPR029058">
    <property type="entry name" value="AB_hydrolase_fold"/>
</dbReference>
<gene>
    <name evidence="3" type="ORF">K490DRAFT_39620</name>
</gene>
<dbReference type="GO" id="GO:0016787">
    <property type="term" value="F:hydrolase activity"/>
    <property type="evidence" value="ECO:0007669"/>
    <property type="project" value="UniProtKB-KW"/>
</dbReference>
<dbReference type="Gene3D" id="3.40.50.1820">
    <property type="entry name" value="alpha/beta hydrolase"/>
    <property type="match status" value="1"/>
</dbReference>
<dbReference type="InterPro" id="IPR002925">
    <property type="entry name" value="Dienelactn_hydro"/>
</dbReference>
<evidence type="ECO:0000313" key="3">
    <source>
        <dbReference type="EMBL" id="KAF2088412.1"/>
    </source>
</evidence>